<dbReference type="InterPro" id="IPR050799">
    <property type="entry name" value="ZIP_Transporter"/>
</dbReference>
<dbReference type="PANTHER" id="PTHR12191">
    <property type="entry name" value="SOLUTE CARRIER FAMILY 39"/>
    <property type="match status" value="1"/>
</dbReference>
<gene>
    <name evidence="13" type="ORF">J1605_002124</name>
</gene>
<evidence type="ECO:0000256" key="12">
    <source>
        <dbReference type="SAM" id="Phobius"/>
    </source>
</evidence>
<accession>A0AB34HX47</accession>
<evidence type="ECO:0000256" key="5">
    <source>
        <dbReference type="ARBA" id="ARBA00022989"/>
    </source>
</evidence>
<evidence type="ECO:0000313" key="13">
    <source>
        <dbReference type="EMBL" id="KAJ8796527.1"/>
    </source>
</evidence>
<evidence type="ECO:0000256" key="7">
    <source>
        <dbReference type="ARBA" id="ARBA00023180"/>
    </source>
</evidence>
<keyword evidence="5 12" id="KW-1133">Transmembrane helix</keyword>
<sequence>MVAPVLETSHVFCCPNRVRGALSWSSGPGGLLAFGMSCSVVLYDPQKSVVITNLNGHTARLNCIQWICKQDGCDFAVLLKAGMTVKQAVLYNALSAMLVYLGMATGIFTGHYAENVSMWISALTAGLFTYVALVDMVPEMLYNDASTSLNILFLVLLNNQYQVWIRRKCKSLLQLAGGLRQLVRVAMGTNEHKRATCSVAVECVCIRTLPCHLWKLHWILVFKRVKDPASKSK</sequence>
<keyword evidence="4 12" id="KW-0812">Transmembrane</keyword>
<dbReference type="InterPro" id="IPR036322">
    <property type="entry name" value="WD40_repeat_dom_sf"/>
</dbReference>
<dbReference type="GO" id="GO:0005385">
    <property type="term" value="F:zinc ion transmembrane transporter activity"/>
    <property type="evidence" value="ECO:0007669"/>
    <property type="project" value="TreeGrafter"/>
</dbReference>
<evidence type="ECO:0000256" key="3">
    <source>
        <dbReference type="ARBA" id="ARBA00022475"/>
    </source>
</evidence>
<evidence type="ECO:0000256" key="4">
    <source>
        <dbReference type="ARBA" id="ARBA00022692"/>
    </source>
</evidence>
<protein>
    <recommendedName>
        <fullName evidence="9">Zinc transporter ZIP6</fullName>
    </recommendedName>
    <alternativeName>
        <fullName evidence="11">Solute carrier family 39 member 6</fullName>
    </alternativeName>
    <alternativeName>
        <fullName evidence="10">Zrt- and Irt-like protein 6</fullName>
    </alternativeName>
</protein>
<evidence type="ECO:0000256" key="2">
    <source>
        <dbReference type="ARBA" id="ARBA00006939"/>
    </source>
</evidence>
<proteinExistence type="inferred from homology"/>
<feature type="transmembrane region" description="Helical" evidence="12">
    <location>
        <begin position="89"/>
        <end position="110"/>
    </location>
</feature>
<keyword evidence="14" id="KW-1185">Reference proteome</keyword>
<dbReference type="GO" id="GO:0030003">
    <property type="term" value="P:intracellular monoatomic cation homeostasis"/>
    <property type="evidence" value="ECO:0007669"/>
    <property type="project" value="TreeGrafter"/>
</dbReference>
<dbReference type="EMBL" id="JAIQCJ010000358">
    <property type="protein sequence ID" value="KAJ8796527.1"/>
    <property type="molecule type" value="Genomic_DNA"/>
</dbReference>
<comment type="subcellular location">
    <subcellularLocation>
        <location evidence="1">Cell membrane</location>
        <topology evidence="1">Multi-pass membrane protein</topology>
    </subcellularLocation>
</comment>
<reference evidence="13 14" key="1">
    <citation type="submission" date="2022-11" db="EMBL/GenBank/DDBJ databases">
        <title>Whole genome sequence of Eschrichtius robustus ER-17-0199.</title>
        <authorList>
            <person name="Bruniche-Olsen A."/>
            <person name="Black A.N."/>
            <person name="Fields C.J."/>
            <person name="Walden K."/>
            <person name="Dewoody J.A."/>
        </authorList>
    </citation>
    <scope>NUCLEOTIDE SEQUENCE [LARGE SCALE GENOMIC DNA]</scope>
    <source>
        <strain evidence="13">ER-17-0199</strain>
        <tissue evidence="13">Blubber</tissue>
    </source>
</reference>
<dbReference type="InterPro" id="IPR003689">
    <property type="entry name" value="ZIP"/>
</dbReference>
<dbReference type="AlphaFoldDB" id="A0AB34HX47"/>
<dbReference type="PANTHER" id="PTHR12191:SF22">
    <property type="entry name" value="ZINC TRANSPORTER ZIP6"/>
    <property type="match status" value="1"/>
</dbReference>
<feature type="transmembrane region" description="Helical" evidence="12">
    <location>
        <begin position="116"/>
        <end position="134"/>
    </location>
</feature>
<evidence type="ECO:0000256" key="11">
    <source>
        <dbReference type="ARBA" id="ARBA00042779"/>
    </source>
</evidence>
<evidence type="ECO:0000256" key="6">
    <source>
        <dbReference type="ARBA" id="ARBA00023136"/>
    </source>
</evidence>
<organism evidence="13 14">
    <name type="scientific">Eschrichtius robustus</name>
    <name type="common">California gray whale</name>
    <name type="synonym">Eschrichtius gibbosus</name>
    <dbReference type="NCBI Taxonomy" id="9764"/>
    <lineage>
        <taxon>Eukaryota</taxon>
        <taxon>Metazoa</taxon>
        <taxon>Chordata</taxon>
        <taxon>Craniata</taxon>
        <taxon>Vertebrata</taxon>
        <taxon>Euteleostomi</taxon>
        <taxon>Mammalia</taxon>
        <taxon>Eutheria</taxon>
        <taxon>Laurasiatheria</taxon>
        <taxon>Artiodactyla</taxon>
        <taxon>Whippomorpha</taxon>
        <taxon>Cetacea</taxon>
        <taxon>Mysticeti</taxon>
        <taxon>Eschrichtiidae</taxon>
        <taxon>Eschrichtius</taxon>
    </lineage>
</organism>
<dbReference type="Pfam" id="PF02535">
    <property type="entry name" value="Zip"/>
    <property type="match status" value="1"/>
</dbReference>
<keyword evidence="6 12" id="KW-0472">Membrane</keyword>
<evidence type="ECO:0000256" key="1">
    <source>
        <dbReference type="ARBA" id="ARBA00004651"/>
    </source>
</evidence>
<name>A0AB34HX47_ESCRO</name>
<comment type="similarity">
    <text evidence="2">Belongs to the ZIP transporter (TC 2.A.5) family.</text>
</comment>
<keyword evidence="7" id="KW-0325">Glycoprotein</keyword>
<evidence type="ECO:0000256" key="10">
    <source>
        <dbReference type="ARBA" id="ARBA00041704"/>
    </source>
</evidence>
<dbReference type="SUPFAM" id="SSF50978">
    <property type="entry name" value="WD40 repeat-like"/>
    <property type="match status" value="1"/>
</dbReference>
<dbReference type="GO" id="GO:0005886">
    <property type="term" value="C:plasma membrane"/>
    <property type="evidence" value="ECO:0007669"/>
    <property type="project" value="UniProtKB-SubCell"/>
</dbReference>
<evidence type="ECO:0000256" key="9">
    <source>
        <dbReference type="ARBA" id="ARBA00039393"/>
    </source>
</evidence>
<evidence type="ECO:0000256" key="8">
    <source>
        <dbReference type="ARBA" id="ARBA00034634"/>
    </source>
</evidence>
<comment type="caution">
    <text evidence="13">The sequence shown here is derived from an EMBL/GenBank/DDBJ whole genome shotgun (WGS) entry which is preliminary data.</text>
</comment>
<dbReference type="GO" id="GO:0071578">
    <property type="term" value="P:zinc ion import across plasma membrane"/>
    <property type="evidence" value="ECO:0007669"/>
    <property type="project" value="TreeGrafter"/>
</dbReference>
<comment type="catalytic activity">
    <reaction evidence="8">
        <text>Zn(2+)(in) = Zn(2+)(out)</text>
        <dbReference type="Rhea" id="RHEA:29351"/>
        <dbReference type="ChEBI" id="CHEBI:29105"/>
    </reaction>
</comment>
<keyword evidence="3" id="KW-1003">Cell membrane</keyword>
<dbReference type="GO" id="GO:0140410">
    <property type="term" value="F:monoatomic cation:bicarbonate symporter activity"/>
    <property type="evidence" value="ECO:0007669"/>
    <property type="project" value="TreeGrafter"/>
</dbReference>
<evidence type="ECO:0000313" key="14">
    <source>
        <dbReference type="Proteomes" id="UP001159641"/>
    </source>
</evidence>
<dbReference type="Proteomes" id="UP001159641">
    <property type="component" value="Unassembled WGS sequence"/>
</dbReference>